<gene>
    <name evidence="2" type="ORF">XthCFBP4691_20380</name>
</gene>
<organism evidence="2 3">
    <name type="scientific">Xanthomonas theicola</name>
    <dbReference type="NCBI Taxonomy" id="56464"/>
    <lineage>
        <taxon>Bacteria</taxon>
        <taxon>Pseudomonadati</taxon>
        <taxon>Pseudomonadota</taxon>
        <taxon>Gammaproteobacteria</taxon>
        <taxon>Lysobacterales</taxon>
        <taxon>Lysobacteraceae</taxon>
        <taxon>Xanthomonas</taxon>
    </lineage>
</organism>
<evidence type="ECO:0000259" key="1">
    <source>
        <dbReference type="Pfam" id="PF18864"/>
    </source>
</evidence>
<dbReference type="Pfam" id="PF18864">
    <property type="entry name" value="AbiTii"/>
    <property type="match status" value="1"/>
</dbReference>
<dbReference type="AlphaFoldDB" id="A0A2S6YYW3"/>
<sequence>MEGSGRITSDFPPEQEAMLLDLMQSTVGVRMRPFQVISKPQIAGIVEAVRQRVLDWLLDLEAKGVLGEGLSFNEPGKQIVSQQSYNFQNLTSSQIQINTEGSQQNQGLHDTPALGALIRLLEDALRNDVGILDPTGELRADVQTLKAQASSPKPKWDIIKATAKSMKSVLENAAGSVIAVQAAPLLATILNFPPG</sequence>
<evidence type="ECO:0000313" key="3">
    <source>
        <dbReference type="Proteomes" id="UP000239898"/>
    </source>
</evidence>
<evidence type="ECO:0000313" key="2">
    <source>
        <dbReference type="EMBL" id="PPT73311.1"/>
    </source>
</evidence>
<feature type="domain" description="AbiTii" evidence="1">
    <location>
        <begin position="4"/>
        <end position="84"/>
    </location>
</feature>
<protein>
    <recommendedName>
        <fullName evidence="1">AbiTii domain-containing protein</fullName>
    </recommendedName>
</protein>
<reference evidence="2 3" key="1">
    <citation type="submission" date="2016-08" db="EMBL/GenBank/DDBJ databases">
        <title>Evolution of the type three secretion system and type three effector repertoires in Xanthomonas.</title>
        <authorList>
            <person name="Merda D."/>
            <person name="Briand M."/>
            <person name="Bosis E."/>
            <person name="Rousseau C."/>
            <person name="Portier P."/>
            <person name="Jacques M.-A."/>
            <person name="Fischer-Le Saux M."/>
        </authorList>
    </citation>
    <scope>NUCLEOTIDE SEQUENCE [LARGE SCALE GENOMIC DNA]</scope>
    <source>
        <strain evidence="2 3">CFBP 4691</strain>
    </source>
</reference>
<accession>A0A2S6YYW3</accession>
<proteinExistence type="predicted"/>
<dbReference type="InterPro" id="IPR041304">
    <property type="entry name" value="AbiTii"/>
</dbReference>
<comment type="caution">
    <text evidence="2">The sequence shown here is derived from an EMBL/GenBank/DDBJ whole genome shotgun (WGS) entry which is preliminary data.</text>
</comment>
<dbReference type="Proteomes" id="UP000239898">
    <property type="component" value="Unassembled WGS sequence"/>
</dbReference>
<keyword evidence="3" id="KW-1185">Reference proteome</keyword>
<dbReference type="EMBL" id="MIGX01000287">
    <property type="protein sequence ID" value="PPT73311.1"/>
    <property type="molecule type" value="Genomic_DNA"/>
</dbReference>
<name>A0A2S6YYW3_9XANT</name>